<comment type="similarity">
    <text evidence="9">Belongs to the cyclophilin-type PPIase family. PPIL4 subfamily.</text>
</comment>
<dbReference type="Pfam" id="PF00160">
    <property type="entry name" value="Pro_isomerase"/>
    <property type="match status" value="1"/>
</dbReference>
<feature type="domain" description="RRM" evidence="12">
    <location>
        <begin position="240"/>
        <end position="318"/>
    </location>
</feature>
<proteinExistence type="evidence at transcript level"/>
<dbReference type="InterPro" id="IPR035538">
    <property type="entry name" value="Cyclophilin_PPIL4"/>
</dbReference>
<dbReference type="CDD" id="cd12235">
    <property type="entry name" value="RRM_PPIL4"/>
    <property type="match status" value="1"/>
</dbReference>
<feature type="domain" description="PPIase cyclophilin-type" evidence="11">
    <location>
        <begin position="6"/>
        <end position="161"/>
    </location>
</feature>
<dbReference type="InterPro" id="IPR012677">
    <property type="entry name" value="Nucleotide-bd_a/b_plait_sf"/>
</dbReference>
<dbReference type="InterPro" id="IPR035542">
    <property type="entry name" value="CRIP"/>
</dbReference>
<dbReference type="PROSITE" id="PS50072">
    <property type="entry name" value="CSA_PPIASE_2"/>
    <property type="match status" value="1"/>
</dbReference>
<dbReference type="Gene3D" id="3.30.70.330">
    <property type="match status" value="1"/>
</dbReference>
<accession>A0A131Y2S3</accession>
<dbReference type="PANTHER" id="PTHR45843">
    <property type="entry name" value="PEPTIDYL-PROLYL CIS-TRANS ISOMERASE-LIKE 4"/>
    <property type="match status" value="1"/>
</dbReference>
<keyword evidence="4 8" id="KW-0694">RNA-binding</keyword>
<dbReference type="CDD" id="cd01921">
    <property type="entry name" value="cyclophilin_RRM"/>
    <property type="match status" value="1"/>
</dbReference>
<sequence>MSVVIETTLGDMTVDLYIAERPRTCLNFLKLCKLKYYNLCLFHRVEQNFIAQTGDPTGSGRGGESLFAKLYGEQARYFEAERKPRLKHLKLGTLSMVSSEDGLHGSQFILTLGENVDSLDGRHSVFGCVSEGAETLTRINSALCDGDARPYQDIRITHTVVLHDPFDDPPGLEVPGASPEPTLEMLRSDRIGAHEALDDTQGRTMEEIEEEIRNKEAKARATVLEMIGDLPDVDAAPPENVLFVCKLNPVTTDEDLEIIFSRFGPIKSCEVIRDRKTGDSLQYAFVEFTCREHCESAYFKMDNVLIDDRRIHVDFSQSVAKLRWKGKGRGVEHVDKEQRPAKGARYQVKETGRRGDGEFEMVWSDDESDSKADRRDKRSDHWDRVSKRASNSPGRGHSDGKHRRTERDTRHEEDSRNRHKDNSRSHHEDRSRGHHDDRSRSRREDHSKSRLEDHSRSQRGSDSKSRSEGHSGSRPDRSHHRSRH</sequence>
<protein>
    <recommendedName>
        <fullName evidence="9">Peptidyl-prolyl cis-trans isomerase</fullName>
        <shortName evidence="9">PPIase</shortName>
        <ecNumber evidence="9">5.2.1.8</ecNumber>
    </recommendedName>
</protein>
<evidence type="ECO:0000313" key="13">
    <source>
        <dbReference type="EMBL" id="JAP72670.1"/>
    </source>
</evidence>
<dbReference type="InterPro" id="IPR000504">
    <property type="entry name" value="RRM_dom"/>
</dbReference>
<comment type="subcellular location">
    <subcellularLocation>
        <location evidence="3 9">Nucleus</location>
    </subcellularLocation>
</comment>
<comment type="catalytic activity">
    <reaction evidence="1 9">
        <text>[protein]-peptidylproline (omega=180) = [protein]-peptidylproline (omega=0)</text>
        <dbReference type="Rhea" id="RHEA:16237"/>
        <dbReference type="Rhea" id="RHEA-COMP:10747"/>
        <dbReference type="Rhea" id="RHEA-COMP:10748"/>
        <dbReference type="ChEBI" id="CHEBI:83833"/>
        <dbReference type="ChEBI" id="CHEBI:83834"/>
        <dbReference type="EC" id="5.2.1.8"/>
    </reaction>
</comment>
<dbReference type="EMBL" id="GEFM01003126">
    <property type="protein sequence ID" value="JAP72670.1"/>
    <property type="molecule type" value="mRNA"/>
</dbReference>
<evidence type="ECO:0000256" key="5">
    <source>
        <dbReference type="ARBA" id="ARBA00023110"/>
    </source>
</evidence>
<evidence type="ECO:0000259" key="12">
    <source>
        <dbReference type="PROSITE" id="PS50102"/>
    </source>
</evidence>
<organism evidence="13">
    <name type="scientific">Ixodes ricinus</name>
    <name type="common">Common tick</name>
    <name type="synonym">Acarus ricinus</name>
    <dbReference type="NCBI Taxonomy" id="34613"/>
    <lineage>
        <taxon>Eukaryota</taxon>
        <taxon>Metazoa</taxon>
        <taxon>Ecdysozoa</taxon>
        <taxon>Arthropoda</taxon>
        <taxon>Chelicerata</taxon>
        <taxon>Arachnida</taxon>
        <taxon>Acari</taxon>
        <taxon>Parasitiformes</taxon>
        <taxon>Ixodida</taxon>
        <taxon>Ixodoidea</taxon>
        <taxon>Ixodidae</taxon>
        <taxon>Ixodinae</taxon>
        <taxon>Ixodes</taxon>
    </lineage>
</organism>
<comment type="function">
    <text evidence="2 9">PPIases accelerate the folding of proteins. It catalyzes the cis-trans isomerization of proline imidic peptide bonds in oligopeptides.</text>
</comment>
<dbReference type="InterPro" id="IPR002130">
    <property type="entry name" value="Cyclophilin-type_PPIase_dom"/>
</dbReference>
<name>A0A131Y2S3_IXORI</name>
<dbReference type="InterPro" id="IPR029000">
    <property type="entry name" value="Cyclophilin-like_dom_sf"/>
</dbReference>
<dbReference type="PROSITE" id="PS50102">
    <property type="entry name" value="RRM"/>
    <property type="match status" value="1"/>
</dbReference>
<dbReference type="GO" id="GO:0003723">
    <property type="term" value="F:RNA binding"/>
    <property type="evidence" value="ECO:0007669"/>
    <property type="project" value="UniProtKB-UniRule"/>
</dbReference>
<dbReference type="FunFam" id="2.40.100.10:FF:000015">
    <property type="entry name" value="Peptidyl-prolyl cis-trans isomerase"/>
    <property type="match status" value="1"/>
</dbReference>
<evidence type="ECO:0000256" key="3">
    <source>
        <dbReference type="ARBA" id="ARBA00004123"/>
    </source>
</evidence>
<evidence type="ECO:0000256" key="2">
    <source>
        <dbReference type="ARBA" id="ARBA00002388"/>
    </source>
</evidence>
<feature type="compositionally biased region" description="Basic and acidic residues" evidence="10">
    <location>
        <begin position="329"/>
        <end position="340"/>
    </location>
</feature>
<evidence type="ECO:0000256" key="6">
    <source>
        <dbReference type="ARBA" id="ARBA00023235"/>
    </source>
</evidence>
<dbReference type="SUPFAM" id="SSF50891">
    <property type="entry name" value="Cyclophilin-like"/>
    <property type="match status" value="1"/>
</dbReference>
<keyword evidence="7 9" id="KW-0539">Nucleus</keyword>
<evidence type="ECO:0000256" key="4">
    <source>
        <dbReference type="ARBA" id="ARBA00022884"/>
    </source>
</evidence>
<evidence type="ECO:0000256" key="1">
    <source>
        <dbReference type="ARBA" id="ARBA00000971"/>
    </source>
</evidence>
<keyword evidence="6 9" id="KW-0413">Isomerase</keyword>
<evidence type="ECO:0000256" key="9">
    <source>
        <dbReference type="RuleBase" id="RU365081"/>
    </source>
</evidence>
<dbReference type="EC" id="5.2.1.8" evidence="9"/>
<keyword evidence="5 9" id="KW-0697">Rotamase</keyword>
<dbReference type="PRINTS" id="PR00153">
    <property type="entry name" value="CSAPPISMRASE"/>
</dbReference>
<evidence type="ECO:0000259" key="11">
    <source>
        <dbReference type="PROSITE" id="PS50072"/>
    </source>
</evidence>
<dbReference type="SMART" id="SM00360">
    <property type="entry name" value="RRM"/>
    <property type="match status" value="1"/>
</dbReference>
<reference evidence="13" key="1">
    <citation type="submission" date="2016-02" db="EMBL/GenBank/DDBJ databases">
        <title>RNAseq analyses of the midgut from blood- or serum-fed Ixodes ricinus ticks.</title>
        <authorList>
            <person name="Perner J."/>
            <person name="Provaznik J."/>
            <person name="Schrenkova J."/>
            <person name="Urbanova V."/>
            <person name="Ribeiro J.M."/>
            <person name="Kopacek P."/>
        </authorList>
    </citation>
    <scope>NUCLEOTIDE SEQUENCE</scope>
    <source>
        <tissue evidence="13">Gut</tissue>
    </source>
</reference>
<dbReference type="GO" id="GO:0003755">
    <property type="term" value="F:peptidyl-prolyl cis-trans isomerase activity"/>
    <property type="evidence" value="ECO:0007669"/>
    <property type="project" value="UniProtKB-UniRule"/>
</dbReference>
<evidence type="ECO:0000256" key="8">
    <source>
        <dbReference type="PROSITE-ProRule" id="PRU00176"/>
    </source>
</evidence>
<dbReference type="Pfam" id="PF00076">
    <property type="entry name" value="RRM_1"/>
    <property type="match status" value="1"/>
</dbReference>
<dbReference type="PANTHER" id="PTHR45843:SF1">
    <property type="entry name" value="PEPTIDYL-PROLYL CIS-TRANS ISOMERASE-LIKE 4"/>
    <property type="match status" value="1"/>
</dbReference>
<dbReference type="Gene3D" id="2.40.100.10">
    <property type="entry name" value="Cyclophilin-like"/>
    <property type="match status" value="1"/>
</dbReference>
<dbReference type="GO" id="GO:0005634">
    <property type="term" value="C:nucleus"/>
    <property type="evidence" value="ECO:0007669"/>
    <property type="project" value="UniProtKB-SubCell"/>
</dbReference>
<dbReference type="SUPFAM" id="SSF54928">
    <property type="entry name" value="RNA-binding domain, RBD"/>
    <property type="match status" value="1"/>
</dbReference>
<dbReference type="FunFam" id="3.30.70.330:FF:000287">
    <property type="entry name" value="Peptidyl-prolyl cis-trans isomerase"/>
    <property type="match status" value="1"/>
</dbReference>
<feature type="region of interest" description="Disordered" evidence="10">
    <location>
        <begin position="326"/>
        <end position="484"/>
    </location>
</feature>
<feature type="compositionally biased region" description="Basic and acidic residues" evidence="10">
    <location>
        <begin position="405"/>
        <end position="476"/>
    </location>
</feature>
<dbReference type="InterPro" id="IPR035979">
    <property type="entry name" value="RBD_domain_sf"/>
</dbReference>
<feature type="compositionally biased region" description="Basic and acidic residues" evidence="10">
    <location>
        <begin position="369"/>
        <end position="386"/>
    </location>
</feature>
<evidence type="ECO:0000256" key="10">
    <source>
        <dbReference type="SAM" id="MobiDB-lite"/>
    </source>
</evidence>
<feature type="compositionally biased region" description="Basic and acidic residues" evidence="10">
    <location>
        <begin position="347"/>
        <end position="357"/>
    </location>
</feature>
<dbReference type="AlphaFoldDB" id="A0A131Y2S3"/>
<evidence type="ECO:0000256" key="7">
    <source>
        <dbReference type="ARBA" id="ARBA00023242"/>
    </source>
</evidence>